<evidence type="ECO:0000313" key="2">
    <source>
        <dbReference type="EMBL" id="GGY78762.1"/>
    </source>
</evidence>
<dbReference type="PANTHER" id="PTHR39555:SF1">
    <property type="entry name" value="TYPE IV PILUS INNER MEMBRANE COMPONENT PILO"/>
    <property type="match status" value="1"/>
</dbReference>
<evidence type="ECO:0000313" key="3">
    <source>
        <dbReference type="Proteomes" id="UP000619761"/>
    </source>
</evidence>
<organism evidence="2 3">
    <name type="scientific">Cellvibrio zantedeschiae</name>
    <dbReference type="NCBI Taxonomy" id="1237077"/>
    <lineage>
        <taxon>Bacteria</taxon>
        <taxon>Pseudomonadati</taxon>
        <taxon>Pseudomonadota</taxon>
        <taxon>Gammaproteobacteria</taxon>
        <taxon>Cellvibrionales</taxon>
        <taxon>Cellvibrionaceae</taxon>
        <taxon>Cellvibrio</taxon>
    </lineage>
</organism>
<dbReference type="Pfam" id="PF04350">
    <property type="entry name" value="PilO"/>
    <property type="match status" value="1"/>
</dbReference>
<evidence type="ECO:0000256" key="1">
    <source>
        <dbReference type="SAM" id="Phobius"/>
    </source>
</evidence>
<keyword evidence="1" id="KW-0472">Membrane</keyword>
<dbReference type="Proteomes" id="UP000619761">
    <property type="component" value="Unassembled WGS sequence"/>
</dbReference>
<dbReference type="InterPro" id="IPR007445">
    <property type="entry name" value="PilO"/>
</dbReference>
<reference evidence="3" key="1">
    <citation type="journal article" date="2019" name="Int. J. Syst. Evol. Microbiol.">
        <title>The Global Catalogue of Microorganisms (GCM) 10K type strain sequencing project: providing services to taxonomists for standard genome sequencing and annotation.</title>
        <authorList>
            <consortium name="The Broad Institute Genomics Platform"/>
            <consortium name="The Broad Institute Genome Sequencing Center for Infectious Disease"/>
            <person name="Wu L."/>
            <person name="Ma J."/>
        </authorList>
    </citation>
    <scope>NUCLEOTIDE SEQUENCE [LARGE SCALE GENOMIC DNA]</scope>
    <source>
        <strain evidence="3">KCTC 32239</strain>
    </source>
</reference>
<dbReference type="Gene3D" id="3.30.70.60">
    <property type="match status" value="1"/>
</dbReference>
<dbReference type="Gene3D" id="1.10.287.540">
    <property type="entry name" value="Helix hairpin bin"/>
    <property type="match status" value="1"/>
</dbReference>
<proteinExistence type="predicted"/>
<accession>A0ABQ3B8M9</accession>
<dbReference type="PIRSF" id="PIRSF016482">
    <property type="entry name" value="PilO"/>
    <property type="match status" value="1"/>
</dbReference>
<dbReference type="PANTHER" id="PTHR39555">
    <property type="entry name" value="FIMBRIAL ASSEMBLY PROTEIN PILO-LIKE PROTEIN-RELATED"/>
    <property type="match status" value="1"/>
</dbReference>
<sequence>MALNDTLEQIKNFDPNNIDFEKIGVWPLPAKAFVLVVIAIIIFSLTYYLKIGELNGELEAESAKEQSLRKTYETKSFEAANLDAYRAQMDEMDKTFKSLLSRLPSDAQVPGLLDDIGARGRESGLTINATTMETEKAAEFYIEVPFRINVDGGYHDMGGFVSGIAAMPRIVTLHDYTITKKKDPGLLSMQISAKTYKYKTQEK</sequence>
<keyword evidence="1" id="KW-1133">Transmembrane helix</keyword>
<dbReference type="EMBL" id="BMYZ01000002">
    <property type="protein sequence ID" value="GGY78762.1"/>
    <property type="molecule type" value="Genomic_DNA"/>
</dbReference>
<protein>
    <submittedName>
        <fullName evidence="2">Type 4 fimbrial biogenesis protein PilO</fullName>
    </submittedName>
</protein>
<keyword evidence="1" id="KW-0812">Transmembrane</keyword>
<gene>
    <name evidence="2" type="primary">pilO</name>
    <name evidence="2" type="ORF">GCM10011613_24400</name>
</gene>
<feature type="transmembrane region" description="Helical" evidence="1">
    <location>
        <begin position="32"/>
        <end position="49"/>
    </location>
</feature>
<comment type="caution">
    <text evidence="2">The sequence shown here is derived from an EMBL/GenBank/DDBJ whole genome shotgun (WGS) entry which is preliminary data.</text>
</comment>
<name>A0ABQ3B8M9_9GAMM</name>
<dbReference type="InterPro" id="IPR014717">
    <property type="entry name" value="Transl_elong_EF1B/ribsomal_bS6"/>
</dbReference>
<dbReference type="RefSeq" id="WP_189418997.1">
    <property type="nucleotide sequence ID" value="NZ_BMYZ01000002.1"/>
</dbReference>
<keyword evidence="3" id="KW-1185">Reference proteome</keyword>